<evidence type="ECO:0000313" key="3">
    <source>
        <dbReference type="Proteomes" id="UP000322873"/>
    </source>
</evidence>
<gene>
    <name evidence="2" type="ORF">EYC84_009879</name>
</gene>
<sequence length="87" mass="9169">MFSIECPCPNWHAPYFVSDACDDIRMFKQPVDENGNMIRFHKTNNTDTDVDSDAGSGSGNVSVISISGSGSGSSSVNTTSSVGDSDN</sequence>
<keyword evidence="3" id="KW-1185">Reference proteome</keyword>
<name>A0A5M9JFQ2_MONFR</name>
<dbReference type="Proteomes" id="UP000322873">
    <property type="component" value="Unassembled WGS sequence"/>
</dbReference>
<comment type="caution">
    <text evidence="2">The sequence shown here is derived from an EMBL/GenBank/DDBJ whole genome shotgun (WGS) entry which is preliminary data.</text>
</comment>
<dbReference type="AlphaFoldDB" id="A0A5M9JFQ2"/>
<evidence type="ECO:0000256" key="1">
    <source>
        <dbReference type="SAM" id="MobiDB-lite"/>
    </source>
</evidence>
<feature type="compositionally biased region" description="Low complexity" evidence="1">
    <location>
        <begin position="59"/>
        <end position="87"/>
    </location>
</feature>
<reference evidence="2 3" key="1">
    <citation type="submission" date="2019-06" db="EMBL/GenBank/DDBJ databases">
        <title>Genome Sequence of the Brown Rot Fungal Pathogen Monilinia fructicola.</title>
        <authorList>
            <person name="De Miccolis Angelini R.M."/>
            <person name="Landi L."/>
            <person name="Abate D."/>
            <person name="Pollastro S."/>
            <person name="Romanazzi G."/>
            <person name="Faretra F."/>
        </authorList>
    </citation>
    <scope>NUCLEOTIDE SEQUENCE [LARGE SCALE GENOMIC DNA]</scope>
    <source>
        <strain evidence="2 3">Mfrc123</strain>
    </source>
</reference>
<protein>
    <submittedName>
        <fullName evidence="2">Uncharacterized protein</fullName>
    </submittedName>
</protein>
<organism evidence="2 3">
    <name type="scientific">Monilinia fructicola</name>
    <name type="common">Brown rot fungus</name>
    <name type="synonym">Ciboria fructicola</name>
    <dbReference type="NCBI Taxonomy" id="38448"/>
    <lineage>
        <taxon>Eukaryota</taxon>
        <taxon>Fungi</taxon>
        <taxon>Dikarya</taxon>
        <taxon>Ascomycota</taxon>
        <taxon>Pezizomycotina</taxon>
        <taxon>Leotiomycetes</taxon>
        <taxon>Helotiales</taxon>
        <taxon>Sclerotiniaceae</taxon>
        <taxon>Monilinia</taxon>
    </lineage>
</organism>
<evidence type="ECO:0000313" key="2">
    <source>
        <dbReference type="EMBL" id="KAA8566779.1"/>
    </source>
</evidence>
<dbReference type="VEuPathDB" id="FungiDB:MFRU_028g00190"/>
<accession>A0A5M9JFQ2</accession>
<feature type="region of interest" description="Disordered" evidence="1">
    <location>
        <begin position="38"/>
        <end position="87"/>
    </location>
</feature>
<dbReference type="EMBL" id="VICG01000011">
    <property type="protein sequence ID" value="KAA8566779.1"/>
    <property type="molecule type" value="Genomic_DNA"/>
</dbReference>
<proteinExistence type="predicted"/>